<name>A0ABQ8KEX4_9APHY</name>
<dbReference type="RefSeq" id="XP_047778547.1">
    <property type="nucleotide sequence ID" value="XM_047922864.1"/>
</dbReference>
<feature type="compositionally biased region" description="Basic and acidic residues" evidence="1">
    <location>
        <begin position="146"/>
        <end position="202"/>
    </location>
</feature>
<dbReference type="EMBL" id="JADCUA010000011">
    <property type="protein sequence ID" value="KAH9836262.1"/>
    <property type="molecule type" value="Genomic_DNA"/>
</dbReference>
<feature type="signal peptide" evidence="2">
    <location>
        <begin position="1"/>
        <end position="27"/>
    </location>
</feature>
<accession>A0ABQ8KEX4</accession>
<keyword evidence="4" id="KW-1185">Reference proteome</keyword>
<dbReference type="Proteomes" id="UP000814176">
    <property type="component" value="Unassembled WGS sequence"/>
</dbReference>
<keyword evidence="2" id="KW-0732">Signal</keyword>
<comment type="caution">
    <text evidence="3">The sequence shown here is derived from an EMBL/GenBank/DDBJ whole genome shotgun (WGS) entry which is preliminary data.</text>
</comment>
<evidence type="ECO:0000313" key="4">
    <source>
        <dbReference type="Proteomes" id="UP000814176"/>
    </source>
</evidence>
<feature type="region of interest" description="Disordered" evidence="1">
    <location>
        <begin position="108"/>
        <end position="202"/>
    </location>
</feature>
<organism evidence="3 4">
    <name type="scientific">Rhodofomes roseus</name>
    <dbReference type="NCBI Taxonomy" id="34475"/>
    <lineage>
        <taxon>Eukaryota</taxon>
        <taxon>Fungi</taxon>
        <taxon>Dikarya</taxon>
        <taxon>Basidiomycota</taxon>
        <taxon>Agaricomycotina</taxon>
        <taxon>Agaricomycetes</taxon>
        <taxon>Polyporales</taxon>
        <taxon>Rhodofomes</taxon>
    </lineage>
</organism>
<evidence type="ECO:0000313" key="3">
    <source>
        <dbReference type="EMBL" id="KAH9836262.1"/>
    </source>
</evidence>
<dbReference type="GeneID" id="72003596"/>
<protein>
    <submittedName>
        <fullName evidence="3">Uncharacterized protein</fullName>
    </submittedName>
</protein>
<sequence>MSREGLSRRSGVELRLLLNVLLRLALGLRRRSRERSTPRLGGARPNERLRLFRILLGGGLRERLMLRLGLLRLPYLPRYGGLRERVRERGGGESRRLCAGGLRESRPRIRLSRSRGGGVYEGDRGRRRGGGLRDNERRGGSRGRRGGGERERDRPPRGGDRNRRAGGVRERERELRALGDVCDGDRRRRGGGERGGGERDIERRRPGRCVRRVRSYLTQW</sequence>
<gene>
    <name evidence="3" type="ORF">C8Q71DRAFT_74273</name>
</gene>
<evidence type="ECO:0000256" key="1">
    <source>
        <dbReference type="SAM" id="MobiDB-lite"/>
    </source>
</evidence>
<proteinExistence type="predicted"/>
<feature type="chain" id="PRO_5045552289" evidence="2">
    <location>
        <begin position="28"/>
        <end position="220"/>
    </location>
</feature>
<evidence type="ECO:0000256" key="2">
    <source>
        <dbReference type="SAM" id="SignalP"/>
    </source>
</evidence>
<reference evidence="3 4" key="1">
    <citation type="journal article" date="2021" name="Environ. Microbiol.">
        <title>Gene family expansions and transcriptome signatures uncover fungal adaptations to wood decay.</title>
        <authorList>
            <person name="Hage H."/>
            <person name="Miyauchi S."/>
            <person name="Viragh M."/>
            <person name="Drula E."/>
            <person name="Min B."/>
            <person name="Chaduli D."/>
            <person name="Navarro D."/>
            <person name="Favel A."/>
            <person name="Norest M."/>
            <person name="Lesage-Meessen L."/>
            <person name="Balint B."/>
            <person name="Merenyi Z."/>
            <person name="de Eugenio L."/>
            <person name="Morin E."/>
            <person name="Martinez A.T."/>
            <person name="Baldrian P."/>
            <person name="Stursova M."/>
            <person name="Martinez M.J."/>
            <person name="Novotny C."/>
            <person name="Magnuson J.K."/>
            <person name="Spatafora J.W."/>
            <person name="Maurice S."/>
            <person name="Pangilinan J."/>
            <person name="Andreopoulos W."/>
            <person name="LaButti K."/>
            <person name="Hundley H."/>
            <person name="Na H."/>
            <person name="Kuo A."/>
            <person name="Barry K."/>
            <person name="Lipzen A."/>
            <person name="Henrissat B."/>
            <person name="Riley R."/>
            <person name="Ahrendt S."/>
            <person name="Nagy L.G."/>
            <person name="Grigoriev I.V."/>
            <person name="Martin F."/>
            <person name="Rosso M.N."/>
        </authorList>
    </citation>
    <scope>NUCLEOTIDE SEQUENCE [LARGE SCALE GENOMIC DNA]</scope>
    <source>
        <strain evidence="3 4">CIRM-BRFM 1785</strain>
    </source>
</reference>